<keyword evidence="9 12" id="KW-0949">S-adenosyl-L-methionine</keyword>
<evidence type="ECO:0000256" key="9">
    <source>
        <dbReference type="ARBA" id="ARBA00022691"/>
    </source>
</evidence>
<dbReference type="EMBL" id="MKQS01000001">
    <property type="protein sequence ID" value="OFE44758.1"/>
    <property type="molecule type" value="Genomic_DNA"/>
</dbReference>
<dbReference type="PANTHER" id="PTHR30027:SF3">
    <property type="entry name" value="16S RRNA (URACIL(1498)-N(3))-METHYLTRANSFERASE"/>
    <property type="match status" value="1"/>
</dbReference>
<keyword evidence="7 12" id="KW-0489">Methyltransferase</keyword>
<comment type="caution">
    <text evidence="15">The sequence shown here is derived from an EMBL/GenBank/DDBJ whole genome shotgun (WGS) entry which is preliminary data.</text>
</comment>
<dbReference type="PIRSF" id="PIRSF015601">
    <property type="entry name" value="MTase_slr0722"/>
    <property type="match status" value="1"/>
</dbReference>
<evidence type="ECO:0000256" key="5">
    <source>
        <dbReference type="ARBA" id="ARBA00022490"/>
    </source>
</evidence>
<evidence type="ECO:0000256" key="4">
    <source>
        <dbReference type="ARBA" id="ARBA00013673"/>
    </source>
</evidence>
<comment type="function">
    <text evidence="10 12">Specifically methylates the N3 position of the uracil ring of uridine 1498 (m3U1498) in 16S rRNA. Acts on the fully assembled 30S ribosomal subunit.</text>
</comment>
<dbReference type="InterPro" id="IPR029026">
    <property type="entry name" value="tRNA_m1G_MTases_N"/>
</dbReference>
<dbReference type="GO" id="GO:0005737">
    <property type="term" value="C:cytoplasm"/>
    <property type="evidence" value="ECO:0007669"/>
    <property type="project" value="UniProtKB-SubCell"/>
</dbReference>
<evidence type="ECO:0000256" key="3">
    <source>
        <dbReference type="ARBA" id="ARBA00012328"/>
    </source>
</evidence>
<keyword evidence="8 12" id="KW-0808">Transferase</keyword>
<proteinExistence type="inferred from homology"/>
<comment type="catalytic activity">
    <reaction evidence="11 12">
        <text>uridine(1498) in 16S rRNA + S-adenosyl-L-methionine = N(3)-methyluridine(1498) in 16S rRNA + S-adenosyl-L-homocysteine + H(+)</text>
        <dbReference type="Rhea" id="RHEA:42920"/>
        <dbReference type="Rhea" id="RHEA-COMP:10283"/>
        <dbReference type="Rhea" id="RHEA-COMP:10284"/>
        <dbReference type="ChEBI" id="CHEBI:15378"/>
        <dbReference type="ChEBI" id="CHEBI:57856"/>
        <dbReference type="ChEBI" id="CHEBI:59789"/>
        <dbReference type="ChEBI" id="CHEBI:65315"/>
        <dbReference type="ChEBI" id="CHEBI:74502"/>
        <dbReference type="EC" id="2.1.1.193"/>
    </reaction>
</comment>
<evidence type="ECO:0000256" key="1">
    <source>
        <dbReference type="ARBA" id="ARBA00004496"/>
    </source>
</evidence>
<evidence type="ECO:0000256" key="7">
    <source>
        <dbReference type="ARBA" id="ARBA00022603"/>
    </source>
</evidence>
<dbReference type="Gene3D" id="2.40.240.20">
    <property type="entry name" value="Hypothetical PUA domain-like, domain 1"/>
    <property type="match status" value="1"/>
</dbReference>
<evidence type="ECO:0000256" key="11">
    <source>
        <dbReference type="ARBA" id="ARBA00047944"/>
    </source>
</evidence>
<gene>
    <name evidence="15" type="ORF">BJN41_01155</name>
</gene>
<dbReference type="InterPro" id="IPR015947">
    <property type="entry name" value="PUA-like_sf"/>
</dbReference>
<dbReference type="NCBIfam" id="TIGR00046">
    <property type="entry name" value="RsmE family RNA methyltransferase"/>
    <property type="match status" value="1"/>
</dbReference>
<dbReference type="RefSeq" id="WP_019836555.1">
    <property type="nucleotide sequence ID" value="NZ_CP183897.1"/>
</dbReference>
<sequence>MPRFYIEAELAVDTQVELTETVFHHWVKVLRAQVGETATLFNGQGGEYEVELVEVTKKTALVQIKSFNPDNRIPSFSALLGQVMSKGDRMDYAIQKAVELGVTNIQLLTSERCEMRLKYDRDQKKIDHWQGITIAACEQCGMNIVPKILAPLRLEDWLNSDLPATKLVLAPNKDQVDVLNNASKDLALLIGPEGGLSEAEISAANAVGFQNWCIGSRILRTETAPVVALAILNYRLAE</sequence>
<name>A0A1E8E5R0_9GAMM</name>
<evidence type="ECO:0000256" key="8">
    <source>
        <dbReference type="ARBA" id="ARBA00022679"/>
    </source>
</evidence>
<dbReference type="SUPFAM" id="SSF75217">
    <property type="entry name" value="alpha/beta knot"/>
    <property type="match status" value="1"/>
</dbReference>
<evidence type="ECO:0000313" key="15">
    <source>
        <dbReference type="EMBL" id="OFE44758.1"/>
    </source>
</evidence>
<evidence type="ECO:0000256" key="12">
    <source>
        <dbReference type="PIRNR" id="PIRNR015601"/>
    </source>
</evidence>
<dbReference type="eggNOG" id="COG1385">
    <property type="taxonomic scope" value="Bacteria"/>
</dbReference>
<evidence type="ECO:0000256" key="10">
    <source>
        <dbReference type="ARBA" id="ARBA00025699"/>
    </source>
</evidence>
<dbReference type="EC" id="2.1.1.193" evidence="3 12"/>
<dbReference type="STRING" id="202956.BJN41_01155"/>
<dbReference type="AlphaFoldDB" id="A0A1E8E5R0"/>
<dbReference type="InterPro" id="IPR046886">
    <property type="entry name" value="RsmE_MTase_dom"/>
</dbReference>
<evidence type="ECO:0000256" key="2">
    <source>
        <dbReference type="ARBA" id="ARBA00005528"/>
    </source>
</evidence>
<dbReference type="GO" id="GO:0070475">
    <property type="term" value="P:rRNA base methylation"/>
    <property type="evidence" value="ECO:0007669"/>
    <property type="project" value="TreeGrafter"/>
</dbReference>
<dbReference type="InterPro" id="IPR006700">
    <property type="entry name" value="RsmE"/>
</dbReference>
<evidence type="ECO:0000313" key="16">
    <source>
        <dbReference type="Proteomes" id="UP000186931"/>
    </source>
</evidence>
<dbReference type="Pfam" id="PF04452">
    <property type="entry name" value="Methyltrans_RNA"/>
    <property type="match status" value="1"/>
</dbReference>
<dbReference type="InterPro" id="IPR046887">
    <property type="entry name" value="RsmE_PUA-like"/>
</dbReference>
<dbReference type="NCBIfam" id="NF008692">
    <property type="entry name" value="PRK11713.1-5"/>
    <property type="match status" value="1"/>
</dbReference>
<accession>A0A1E8E5R0</accession>
<reference evidence="15 16" key="1">
    <citation type="submission" date="2016-10" db="EMBL/GenBank/DDBJ databases">
        <title>Genome of airborne Acinetobacter sp. 5-2Ac02 in the hospital environment: Species near to Acinetobacter towneri.</title>
        <authorList>
            <person name="Barbosa B."/>
            <person name="Fernandez-Garcia L."/>
            <person name="Gato E."/>
            <person name="Leao R."/>
            <person name="Albano R."/>
            <person name="Fernandez B."/>
            <person name="Fernandez-Cuenca F."/>
            <person name="Marques E."/>
            <person name="Tomas M."/>
        </authorList>
    </citation>
    <scope>NUCLEOTIDE SEQUENCE [LARGE SCALE GENOMIC DNA]</scope>
    <source>
        <strain evidence="15 16">5-2Ac02</strain>
    </source>
</reference>
<evidence type="ECO:0000259" key="13">
    <source>
        <dbReference type="Pfam" id="PF04452"/>
    </source>
</evidence>
<dbReference type="CDD" id="cd18084">
    <property type="entry name" value="RsmE-like"/>
    <property type="match status" value="1"/>
</dbReference>
<dbReference type="InterPro" id="IPR029028">
    <property type="entry name" value="Alpha/beta_knot_MTases"/>
</dbReference>
<comment type="similarity">
    <text evidence="2 12">Belongs to the RNA methyltransferase RsmE family.</text>
</comment>
<protein>
    <recommendedName>
        <fullName evidence="4 12">Ribosomal RNA small subunit methyltransferase E</fullName>
        <ecNumber evidence="3 12">2.1.1.193</ecNumber>
    </recommendedName>
</protein>
<comment type="subcellular location">
    <subcellularLocation>
        <location evidence="1 12">Cytoplasm</location>
    </subcellularLocation>
</comment>
<dbReference type="Proteomes" id="UP000186931">
    <property type="component" value="Unassembled WGS sequence"/>
</dbReference>
<dbReference type="SUPFAM" id="SSF88697">
    <property type="entry name" value="PUA domain-like"/>
    <property type="match status" value="1"/>
</dbReference>
<dbReference type="PANTHER" id="PTHR30027">
    <property type="entry name" value="RIBOSOMAL RNA SMALL SUBUNIT METHYLTRANSFERASE E"/>
    <property type="match status" value="1"/>
</dbReference>
<dbReference type="GO" id="GO:0070042">
    <property type="term" value="F:rRNA (uridine-N3-)-methyltransferase activity"/>
    <property type="evidence" value="ECO:0007669"/>
    <property type="project" value="TreeGrafter"/>
</dbReference>
<dbReference type="Gene3D" id="3.40.1280.10">
    <property type="match status" value="1"/>
</dbReference>
<keyword evidence="6 12" id="KW-0698">rRNA processing</keyword>
<organism evidence="15 16">
    <name type="scientific">Acinetobacter towneri</name>
    <dbReference type="NCBI Taxonomy" id="202956"/>
    <lineage>
        <taxon>Bacteria</taxon>
        <taxon>Pseudomonadati</taxon>
        <taxon>Pseudomonadota</taxon>
        <taxon>Gammaproteobacteria</taxon>
        <taxon>Moraxellales</taxon>
        <taxon>Moraxellaceae</taxon>
        <taxon>Acinetobacter</taxon>
    </lineage>
</organism>
<feature type="domain" description="Ribosomal RNA small subunit methyltransferase E PUA-like" evidence="14">
    <location>
        <begin position="18"/>
        <end position="64"/>
    </location>
</feature>
<feature type="domain" description="Ribosomal RNA small subunit methyltransferase E methyltransferase" evidence="13">
    <location>
        <begin position="79"/>
        <end position="232"/>
    </location>
</feature>
<keyword evidence="5 12" id="KW-0963">Cytoplasm</keyword>
<evidence type="ECO:0000259" key="14">
    <source>
        <dbReference type="Pfam" id="PF20260"/>
    </source>
</evidence>
<dbReference type="Pfam" id="PF20260">
    <property type="entry name" value="PUA_4"/>
    <property type="match status" value="1"/>
</dbReference>
<evidence type="ECO:0000256" key="6">
    <source>
        <dbReference type="ARBA" id="ARBA00022552"/>
    </source>
</evidence>